<dbReference type="AlphaFoldDB" id="A0A8K0XU95"/>
<protein>
    <submittedName>
        <fullName evidence="1">Uncharacterized protein</fullName>
    </submittedName>
</protein>
<dbReference type="Proteomes" id="UP000813824">
    <property type="component" value="Unassembled WGS sequence"/>
</dbReference>
<evidence type="ECO:0000313" key="2">
    <source>
        <dbReference type="Proteomes" id="UP000813824"/>
    </source>
</evidence>
<accession>A0A8K0XU95</accession>
<proteinExistence type="predicted"/>
<dbReference type="EMBL" id="JAEVFJ010000002">
    <property type="protein sequence ID" value="KAH8106696.1"/>
    <property type="molecule type" value="Genomic_DNA"/>
</dbReference>
<keyword evidence="2" id="KW-1185">Reference proteome</keyword>
<sequence>MRQDTEPVQAAEFAVEYTAASGKVCDTEPVQAVRFVVEYTAGVSGERQNECAKMSGEIGRTCGEIQSQYRRQNLRWSILRRAAKCARQNEWLNWPNMRRDTKPVQAAESAVEYTAAGGEVCAPK</sequence>
<comment type="caution">
    <text evidence="1">The sequence shown here is derived from an EMBL/GenBank/DDBJ whole genome shotgun (WGS) entry which is preliminary data.</text>
</comment>
<gene>
    <name evidence="1" type="ORF">BXZ70DRAFT_903555</name>
</gene>
<organism evidence="1 2">
    <name type="scientific">Cristinia sonorae</name>
    <dbReference type="NCBI Taxonomy" id="1940300"/>
    <lineage>
        <taxon>Eukaryota</taxon>
        <taxon>Fungi</taxon>
        <taxon>Dikarya</taxon>
        <taxon>Basidiomycota</taxon>
        <taxon>Agaricomycotina</taxon>
        <taxon>Agaricomycetes</taxon>
        <taxon>Agaricomycetidae</taxon>
        <taxon>Agaricales</taxon>
        <taxon>Pleurotineae</taxon>
        <taxon>Stephanosporaceae</taxon>
        <taxon>Cristinia</taxon>
    </lineage>
</organism>
<evidence type="ECO:0000313" key="1">
    <source>
        <dbReference type="EMBL" id="KAH8106696.1"/>
    </source>
</evidence>
<name>A0A8K0XU95_9AGAR</name>
<reference evidence="1" key="1">
    <citation type="journal article" date="2021" name="New Phytol.">
        <title>Evolutionary innovations through gain and loss of genes in the ectomycorrhizal Boletales.</title>
        <authorList>
            <person name="Wu G."/>
            <person name="Miyauchi S."/>
            <person name="Morin E."/>
            <person name="Kuo A."/>
            <person name="Drula E."/>
            <person name="Varga T."/>
            <person name="Kohler A."/>
            <person name="Feng B."/>
            <person name="Cao Y."/>
            <person name="Lipzen A."/>
            <person name="Daum C."/>
            <person name="Hundley H."/>
            <person name="Pangilinan J."/>
            <person name="Johnson J."/>
            <person name="Barry K."/>
            <person name="LaButti K."/>
            <person name="Ng V."/>
            <person name="Ahrendt S."/>
            <person name="Min B."/>
            <person name="Choi I.G."/>
            <person name="Park H."/>
            <person name="Plett J.M."/>
            <person name="Magnuson J."/>
            <person name="Spatafora J.W."/>
            <person name="Nagy L.G."/>
            <person name="Henrissat B."/>
            <person name="Grigoriev I.V."/>
            <person name="Yang Z.L."/>
            <person name="Xu J."/>
            <person name="Martin F.M."/>
        </authorList>
    </citation>
    <scope>NUCLEOTIDE SEQUENCE</scope>
    <source>
        <strain evidence="1">KKN 215</strain>
    </source>
</reference>